<dbReference type="Proteomes" id="UP000241890">
    <property type="component" value="Unassembled WGS sequence"/>
</dbReference>
<evidence type="ECO:0000256" key="1">
    <source>
        <dbReference type="SAM" id="SignalP"/>
    </source>
</evidence>
<organism evidence="2 3">
    <name type="scientific">Hondaea fermentalgiana</name>
    <dbReference type="NCBI Taxonomy" id="2315210"/>
    <lineage>
        <taxon>Eukaryota</taxon>
        <taxon>Sar</taxon>
        <taxon>Stramenopiles</taxon>
        <taxon>Bigyra</taxon>
        <taxon>Labyrinthulomycetes</taxon>
        <taxon>Thraustochytrida</taxon>
        <taxon>Thraustochytriidae</taxon>
        <taxon>Hondaea</taxon>
    </lineage>
</organism>
<dbReference type="EMBL" id="BEYU01000017">
    <property type="protein sequence ID" value="GBG25998.1"/>
    <property type="molecule type" value="Genomic_DNA"/>
</dbReference>
<feature type="chain" id="PRO_5015341695" evidence="1">
    <location>
        <begin position="20"/>
        <end position="241"/>
    </location>
</feature>
<name>A0A2R5G884_9STRA</name>
<proteinExistence type="predicted"/>
<evidence type="ECO:0000313" key="2">
    <source>
        <dbReference type="EMBL" id="GBG25998.1"/>
    </source>
</evidence>
<protein>
    <submittedName>
        <fullName evidence="2">Uncharacterized protein</fullName>
    </submittedName>
</protein>
<reference evidence="2 3" key="1">
    <citation type="submission" date="2017-12" db="EMBL/GenBank/DDBJ databases">
        <title>Sequencing, de novo assembly and annotation of complete genome of a new Thraustochytrid species, strain FCC1311.</title>
        <authorList>
            <person name="Sedici K."/>
            <person name="Godart F."/>
            <person name="Aiese Cigliano R."/>
            <person name="Sanseverino W."/>
            <person name="Barakat M."/>
            <person name="Ortet P."/>
            <person name="Marechal E."/>
            <person name="Cagnac O."/>
            <person name="Amato A."/>
        </authorList>
    </citation>
    <scope>NUCLEOTIDE SEQUENCE [LARGE SCALE GENOMIC DNA]</scope>
</reference>
<dbReference type="AlphaFoldDB" id="A0A2R5G884"/>
<accession>A0A2R5G884</accession>
<feature type="signal peptide" evidence="1">
    <location>
        <begin position="1"/>
        <end position="19"/>
    </location>
</feature>
<keyword evidence="3" id="KW-1185">Reference proteome</keyword>
<dbReference type="InParanoid" id="A0A2R5G884"/>
<comment type="caution">
    <text evidence="2">The sequence shown here is derived from an EMBL/GenBank/DDBJ whole genome shotgun (WGS) entry which is preliminary data.</text>
</comment>
<keyword evidence="1" id="KW-0732">Signal</keyword>
<sequence length="241" mass="25839">MKLSVALLVVAGLAAGSEASETFVWVPTEACDSPVKLCYEGPEDEVRRVAQVDPMNPCRKSSEVFRGNCLDQGYERHLGNDPIFDKLDLYIKFGNELAFNEVEARSTVVGHALDSLESLGSYKGVCWRTLHERVKGMHAAPCDATTEDDQLGICYPKCATGGEGVGPICLGGCGGSHPIAVGAICCDTQDSCNRMIQDLGVKLAYDIGKVAMDHASTAALLEDLRKLAIDARGLVLPECKM</sequence>
<evidence type="ECO:0000313" key="3">
    <source>
        <dbReference type="Proteomes" id="UP000241890"/>
    </source>
</evidence>
<gene>
    <name evidence="2" type="ORF">FCC1311_022182</name>
</gene>